<evidence type="ECO:0000313" key="16">
    <source>
        <dbReference type="Proteomes" id="UP001212152"/>
    </source>
</evidence>
<feature type="transmembrane region" description="Helical" evidence="13">
    <location>
        <begin position="896"/>
        <end position="918"/>
    </location>
</feature>
<dbReference type="AlphaFoldDB" id="A0AAD5TNG6"/>
<evidence type="ECO:0000256" key="10">
    <source>
        <dbReference type="ARBA" id="ARBA00023136"/>
    </source>
</evidence>
<keyword evidence="16" id="KW-1185">Reference proteome</keyword>
<dbReference type="Pfam" id="PF01663">
    <property type="entry name" value="Phosphodiest"/>
    <property type="match status" value="1"/>
</dbReference>
<reference evidence="15" key="1">
    <citation type="submission" date="2020-05" db="EMBL/GenBank/DDBJ databases">
        <title>Phylogenomic resolution of chytrid fungi.</title>
        <authorList>
            <person name="Stajich J.E."/>
            <person name="Amses K."/>
            <person name="Simmons R."/>
            <person name="Seto K."/>
            <person name="Myers J."/>
            <person name="Bonds A."/>
            <person name="Quandt C.A."/>
            <person name="Barry K."/>
            <person name="Liu P."/>
            <person name="Grigoriev I."/>
            <person name="Longcore J.E."/>
            <person name="James T.Y."/>
        </authorList>
    </citation>
    <scope>NUCLEOTIDE SEQUENCE</scope>
    <source>
        <strain evidence="15">JEL0379</strain>
    </source>
</reference>
<dbReference type="InterPro" id="IPR002591">
    <property type="entry name" value="Phosphodiest/P_Trfase"/>
</dbReference>
<evidence type="ECO:0000256" key="8">
    <source>
        <dbReference type="ARBA" id="ARBA00022824"/>
    </source>
</evidence>
<evidence type="ECO:0000256" key="7">
    <source>
        <dbReference type="ARBA" id="ARBA00022692"/>
    </source>
</evidence>
<evidence type="ECO:0000256" key="9">
    <source>
        <dbReference type="ARBA" id="ARBA00022989"/>
    </source>
</evidence>
<proteinExistence type="inferred from homology"/>
<evidence type="ECO:0000256" key="3">
    <source>
        <dbReference type="ARBA" id="ARBA00008400"/>
    </source>
</evidence>
<comment type="subcellular location">
    <subcellularLocation>
        <location evidence="1 13">Endoplasmic reticulum membrane</location>
        <topology evidence="1 13">Multi-pass membrane protein</topology>
    </subcellularLocation>
</comment>
<dbReference type="InterPro" id="IPR007070">
    <property type="entry name" value="GPI_EtnP_transferase_1"/>
</dbReference>
<feature type="transmembrane region" description="Helical" evidence="13">
    <location>
        <begin position="558"/>
        <end position="580"/>
    </location>
</feature>
<sequence length="973" mass="107707">MPRTPGPVLDKAAARPAPSLTTAVVRLISLGILFHAIYSWSIFDIYFRSPLVHGMQPVVPSQQPPPARRLLLVVADGLRADKLFERRLERAPFLREVVMEKGRWGVSHTRVPTESRPGHVALIAGFYEDVSAVTKGWTMNPVTFDSVFNQSSHTWSFGSPDILPMFAHGASDPTKVEAIMYPQESEDFAKDASKLDTWVFDKFDQLLAEGRKNATLEALMRQQGAVFFLHLLGLDTNGHAYRPESHEYLDNIAMVDKGLRKAVAALDSFFENDESTAFVFTADHGMSNQGNHGDGNPDNTQTPLIAWGSGVPLPAKARGARSQDGLTEAWDLADRLRVDVEQADIAPLMSSLIGVPYPMNSVGVLPLAYRAGTVKDRSVAAFDNARQILEQYRVKSERKRRHEPFFKPFARLAHNEERVAAIAALIDDGRYQQAIEQSQELIKLCLKGMRYYETYDWFFLRSVISSGYLGWIAYSIVFILRAGAPHTGKAGLHKTDTTVIVFAATVFAALSLFLYSKDSPVLYYAYIAFPVYFWTQCLRHRANIASLTSTVLRNRTHAMMTGGTVAFYIAALEILVFSYFRREVLTPCLWALGLLWPQTFPAHVKFQNRVLIASWGAACVATSVFPLLSAEKRENPLLVCAGGIAIVASGVFAYVKLPAHIAPELPESTPFKAKAITGPQVAPRQPVILVEIAIAVVSVLTTLDTTFRLRAKTGLPLLNQSISWSVLALAGLIPLVDAVHRGQHYLRRLTVLYLAFAPVFVQLTISYEALFYVCFSAVLGCWLSLERLLYEDGSAYGQMTSTEQATRRRRVGGAPRSLQINDLRVAATFLLLTNVAFFGTGNMASVSSFSLESVYRFTTVFAPFLMGALLILKILIPFSLLSSTLAVLARALDLPAFALFLLVLATTDIMTLNFFFLVKDHGSWLEIGTTISHFVIASAFIVFQCLMFAASWALVGKVLVPPAPRGRSNRKER</sequence>
<feature type="domain" description="GPI ethanolamine phosphate transferase 1 C-terminal" evidence="14">
    <location>
        <begin position="447"/>
        <end position="923"/>
    </location>
</feature>
<comment type="caution">
    <text evidence="13">Lacks conserved residue(s) required for the propagation of feature annotation.</text>
</comment>
<accession>A0AAD5TNG6</accession>
<comment type="pathway">
    <text evidence="2 13">Glycolipid biosynthesis; glycosylphosphatidylinositol-anchor biosynthesis.</text>
</comment>
<evidence type="ECO:0000256" key="5">
    <source>
        <dbReference type="ARBA" id="ARBA00022502"/>
    </source>
</evidence>
<dbReference type="GO" id="GO:0005789">
    <property type="term" value="C:endoplasmic reticulum membrane"/>
    <property type="evidence" value="ECO:0007669"/>
    <property type="project" value="UniProtKB-SubCell"/>
</dbReference>
<comment type="similarity">
    <text evidence="3 13">Belongs to the PIGG/PIGN/PIGO family. PIGN subfamily.</text>
</comment>
<dbReference type="Proteomes" id="UP001212152">
    <property type="component" value="Unassembled WGS sequence"/>
</dbReference>
<feature type="transmembrane region" description="Helical" evidence="13">
    <location>
        <begin position="930"/>
        <end position="955"/>
    </location>
</feature>
<evidence type="ECO:0000313" key="15">
    <source>
        <dbReference type="EMBL" id="KAJ3179811.1"/>
    </source>
</evidence>
<feature type="transmembrane region" description="Helical" evidence="13">
    <location>
        <begin position="496"/>
        <end position="515"/>
    </location>
</feature>
<feature type="transmembrane region" description="Helical" evidence="13">
    <location>
        <begin position="637"/>
        <end position="655"/>
    </location>
</feature>
<organism evidence="15 16">
    <name type="scientific">Geranomyces variabilis</name>
    <dbReference type="NCBI Taxonomy" id="109894"/>
    <lineage>
        <taxon>Eukaryota</taxon>
        <taxon>Fungi</taxon>
        <taxon>Fungi incertae sedis</taxon>
        <taxon>Chytridiomycota</taxon>
        <taxon>Chytridiomycota incertae sedis</taxon>
        <taxon>Chytridiomycetes</taxon>
        <taxon>Spizellomycetales</taxon>
        <taxon>Powellomycetaceae</taxon>
        <taxon>Geranomyces</taxon>
    </lineage>
</organism>
<evidence type="ECO:0000256" key="4">
    <source>
        <dbReference type="ARBA" id="ARBA00020831"/>
    </source>
</evidence>
<feature type="transmembrane region" description="Helical" evidence="13">
    <location>
        <begin position="825"/>
        <end position="844"/>
    </location>
</feature>
<evidence type="ECO:0000256" key="13">
    <source>
        <dbReference type="RuleBase" id="RU367138"/>
    </source>
</evidence>
<feature type="transmembrane region" description="Helical" evidence="13">
    <location>
        <begin position="610"/>
        <end position="630"/>
    </location>
</feature>
<evidence type="ECO:0000256" key="2">
    <source>
        <dbReference type="ARBA" id="ARBA00004687"/>
    </source>
</evidence>
<evidence type="ECO:0000256" key="12">
    <source>
        <dbReference type="ARBA" id="ARBA00024850"/>
    </source>
</evidence>
<feature type="transmembrane region" description="Helical" evidence="13">
    <location>
        <begin position="468"/>
        <end position="484"/>
    </location>
</feature>
<keyword evidence="7 13" id="KW-0812">Transmembrane</keyword>
<keyword evidence="5 13" id="KW-0337">GPI-anchor biosynthesis</keyword>
<feature type="transmembrane region" description="Helical" evidence="13">
    <location>
        <begin position="746"/>
        <end position="763"/>
    </location>
</feature>
<dbReference type="InterPro" id="IPR017850">
    <property type="entry name" value="Alkaline_phosphatase_core_sf"/>
</dbReference>
<dbReference type="GO" id="GO:0051377">
    <property type="term" value="F:mannose-ethanolamine phosphotransferase activity"/>
    <property type="evidence" value="ECO:0007669"/>
    <property type="project" value="UniProtKB-UniRule"/>
</dbReference>
<dbReference type="InterPro" id="IPR017852">
    <property type="entry name" value="GPI_EtnP_transferase_1_C"/>
</dbReference>
<dbReference type="Gene3D" id="3.40.720.10">
    <property type="entry name" value="Alkaline Phosphatase, subunit A"/>
    <property type="match status" value="1"/>
</dbReference>
<comment type="caution">
    <text evidence="15">The sequence shown here is derived from an EMBL/GenBank/DDBJ whole genome shotgun (WGS) entry which is preliminary data.</text>
</comment>
<feature type="transmembrane region" description="Helical" evidence="13">
    <location>
        <begin position="864"/>
        <end position="889"/>
    </location>
</feature>
<dbReference type="SUPFAM" id="SSF53649">
    <property type="entry name" value="Alkaline phosphatase-like"/>
    <property type="match status" value="1"/>
</dbReference>
<name>A0AAD5TNG6_9FUNG</name>
<keyword evidence="6 13" id="KW-0808">Transferase</keyword>
<protein>
    <recommendedName>
        <fullName evidence="4 13">GPI ethanolamine phosphate transferase 1</fullName>
        <ecNumber evidence="13">2.-.-.-</ecNumber>
    </recommendedName>
</protein>
<keyword evidence="10 13" id="KW-0472">Membrane</keyword>
<keyword evidence="11" id="KW-0325">Glycoprotein</keyword>
<evidence type="ECO:0000259" key="14">
    <source>
        <dbReference type="Pfam" id="PF04987"/>
    </source>
</evidence>
<dbReference type="InterPro" id="IPR037671">
    <property type="entry name" value="PIGN_N"/>
</dbReference>
<keyword evidence="8 13" id="KW-0256">Endoplasmic reticulum</keyword>
<evidence type="ECO:0000256" key="6">
    <source>
        <dbReference type="ARBA" id="ARBA00022679"/>
    </source>
</evidence>
<evidence type="ECO:0000256" key="1">
    <source>
        <dbReference type="ARBA" id="ARBA00004477"/>
    </source>
</evidence>
<dbReference type="EMBL" id="JADGJQ010000019">
    <property type="protein sequence ID" value="KAJ3179811.1"/>
    <property type="molecule type" value="Genomic_DNA"/>
</dbReference>
<gene>
    <name evidence="15" type="primary">MCD4</name>
    <name evidence="15" type="ORF">HDU87_002379</name>
</gene>
<comment type="function">
    <text evidence="12 13">Ethanolamine phosphate transferase involved in glycosylphosphatidylinositol-anchor biosynthesis. Transfers ethanolamine phosphate to the first alpha-1,4-linked mannose of the glycosylphosphatidylinositol precursor of GPI-anchor.</text>
</comment>
<evidence type="ECO:0000256" key="11">
    <source>
        <dbReference type="ARBA" id="ARBA00023180"/>
    </source>
</evidence>
<dbReference type="CDD" id="cd16020">
    <property type="entry name" value="GPI_EPT_1"/>
    <property type="match status" value="1"/>
</dbReference>
<keyword evidence="9 13" id="KW-1133">Transmembrane helix</keyword>
<feature type="transmembrane region" description="Helical" evidence="13">
    <location>
        <begin position="521"/>
        <end position="538"/>
    </location>
</feature>
<dbReference type="PANTHER" id="PTHR12250">
    <property type="entry name" value="PHOSPHATIDYLINOSITOL GLYCAN, CLASS N"/>
    <property type="match status" value="1"/>
</dbReference>
<dbReference type="Pfam" id="PF04987">
    <property type="entry name" value="PigN"/>
    <property type="match status" value="1"/>
</dbReference>
<dbReference type="GO" id="GO:0006506">
    <property type="term" value="P:GPI anchor biosynthetic process"/>
    <property type="evidence" value="ECO:0007669"/>
    <property type="project" value="UniProtKB-KW"/>
</dbReference>
<dbReference type="PANTHER" id="PTHR12250:SF0">
    <property type="entry name" value="GPI ETHANOLAMINE PHOSPHATE TRANSFERASE 1"/>
    <property type="match status" value="1"/>
</dbReference>
<dbReference type="FunFam" id="3.40.720.10:FF:000015">
    <property type="entry name" value="GPI ethanolamine phosphate transferase 1"/>
    <property type="match status" value="1"/>
</dbReference>
<dbReference type="EC" id="2.-.-.-" evidence="13"/>